<evidence type="ECO:0000313" key="1">
    <source>
        <dbReference type="EMBL" id="KAK7443785.1"/>
    </source>
</evidence>
<proteinExistence type="predicted"/>
<dbReference type="EMBL" id="JBANRG010000053">
    <property type="protein sequence ID" value="KAK7443785.1"/>
    <property type="molecule type" value="Genomic_DNA"/>
</dbReference>
<keyword evidence="2" id="KW-1185">Reference proteome</keyword>
<sequence>MLHFSVLGTIAAGEPITVTWIEPPAVEKFGIGIPIDDDFDIVPSAIQTIRPAGV</sequence>
<comment type="caution">
    <text evidence="1">The sequence shown here is derived from an EMBL/GenBank/DDBJ whole genome shotgun (WGS) entry which is preliminary data.</text>
</comment>
<organism evidence="1 2">
    <name type="scientific">Marasmiellus scandens</name>
    <dbReference type="NCBI Taxonomy" id="2682957"/>
    <lineage>
        <taxon>Eukaryota</taxon>
        <taxon>Fungi</taxon>
        <taxon>Dikarya</taxon>
        <taxon>Basidiomycota</taxon>
        <taxon>Agaricomycotina</taxon>
        <taxon>Agaricomycetes</taxon>
        <taxon>Agaricomycetidae</taxon>
        <taxon>Agaricales</taxon>
        <taxon>Marasmiineae</taxon>
        <taxon>Omphalotaceae</taxon>
        <taxon>Marasmiellus</taxon>
    </lineage>
</organism>
<evidence type="ECO:0000313" key="2">
    <source>
        <dbReference type="Proteomes" id="UP001498398"/>
    </source>
</evidence>
<name>A0ABR1J0R7_9AGAR</name>
<protein>
    <submittedName>
        <fullName evidence="1">Uncharacterized protein</fullName>
    </submittedName>
</protein>
<gene>
    <name evidence="1" type="ORF">VKT23_015566</name>
</gene>
<accession>A0ABR1J0R7</accession>
<dbReference type="Proteomes" id="UP001498398">
    <property type="component" value="Unassembled WGS sequence"/>
</dbReference>
<reference evidence="1 2" key="1">
    <citation type="submission" date="2024-01" db="EMBL/GenBank/DDBJ databases">
        <title>A draft genome for the cacao thread blight pathogen Marasmiellus scandens.</title>
        <authorList>
            <person name="Baruah I.K."/>
            <person name="Leung J."/>
            <person name="Bukari Y."/>
            <person name="Amoako-Attah I."/>
            <person name="Meinhardt L.W."/>
            <person name="Bailey B.A."/>
            <person name="Cohen S.P."/>
        </authorList>
    </citation>
    <scope>NUCLEOTIDE SEQUENCE [LARGE SCALE GENOMIC DNA]</scope>
    <source>
        <strain evidence="1 2">GH-19</strain>
    </source>
</reference>